<dbReference type="SUPFAM" id="SSF56752">
    <property type="entry name" value="D-aminoacid aminotransferase-like PLP-dependent enzymes"/>
    <property type="match status" value="1"/>
</dbReference>
<comment type="pathway">
    <text evidence="4">Amino-acid biosynthesis; L-valine biosynthesis; L-valine from pyruvate: step 4/4.</text>
</comment>
<comment type="pathway">
    <text evidence="5">Amino-acid biosynthesis; L-leucine biosynthesis; L-leucine from 3-methyl-2-oxobutanoate: step 4/4.</text>
</comment>
<comment type="caution">
    <text evidence="15">The sequence shown here is derived from an EMBL/GenBank/DDBJ whole genome shotgun (WGS) entry which is preliminary data.</text>
</comment>
<evidence type="ECO:0000256" key="7">
    <source>
        <dbReference type="ARBA" id="ARBA00013053"/>
    </source>
</evidence>
<dbReference type="InterPro" id="IPR036038">
    <property type="entry name" value="Aminotransferase-like"/>
</dbReference>
<dbReference type="OrthoDB" id="9805628at2"/>
<dbReference type="Gene3D" id="3.30.470.10">
    <property type="match status" value="1"/>
</dbReference>
<accession>A0A562SL30</accession>
<comment type="cofactor">
    <cofactor evidence="1">
        <name>pyridoxal 5'-phosphate</name>
        <dbReference type="ChEBI" id="CHEBI:597326"/>
    </cofactor>
</comment>
<dbReference type="PANTHER" id="PTHR42743:SF11">
    <property type="entry name" value="AMINODEOXYCHORISMATE LYASE"/>
    <property type="match status" value="1"/>
</dbReference>
<comment type="catalytic activity">
    <reaction evidence="11">
        <text>L-valine + 2-oxoglutarate = 3-methyl-2-oxobutanoate + L-glutamate</text>
        <dbReference type="Rhea" id="RHEA:24813"/>
        <dbReference type="ChEBI" id="CHEBI:11851"/>
        <dbReference type="ChEBI" id="CHEBI:16810"/>
        <dbReference type="ChEBI" id="CHEBI:29985"/>
        <dbReference type="ChEBI" id="CHEBI:57762"/>
        <dbReference type="EC" id="2.6.1.42"/>
    </reaction>
</comment>
<dbReference type="Gene3D" id="3.20.10.10">
    <property type="entry name" value="D-amino Acid Aminotransferase, subunit A, domain 2"/>
    <property type="match status" value="1"/>
</dbReference>
<reference evidence="15 16" key="1">
    <citation type="submission" date="2019-07" db="EMBL/GenBank/DDBJ databases">
        <title>Genomic Encyclopedia of Archaeal and Bacterial Type Strains, Phase II (KMG-II): from individual species to whole genera.</title>
        <authorList>
            <person name="Goeker M."/>
        </authorList>
    </citation>
    <scope>NUCLEOTIDE SEQUENCE [LARGE SCALE GENOMIC DNA]</scope>
    <source>
        <strain evidence="15 16">ATCC BAA-252</strain>
    </source>
</reference>
<dbReference type="GO" id="GO:0004084">
    <property type="term" value="F:branched-chain-amino-acid transaminase activity"/>
    <property type="evidence" value="ECO:0007669"/>
    <property type="project" value="UniProtKB-EC"/>
</dbReference>
<feature type="region of interest" description="Disordered" evidence="14">
    <location>
        <begin position="1"/>
        <end position="26"/>
    </location>
</feature>
<dbReference type="EC" id="2.6.1.42" evidence="7"/>
<evidence type="ECO:0000256" key="9">
    <source>
        <dbReference type="ARBA" id="ARBA00022898"/>
    </source>
</evidence>
<evidence type="ECO:0000256" key="3">
    <source>
        <dbReference type="ARBA" id="ARBA00004824"/>
    </source>
</evidence>
<protein>
    <recommendedName>
        <fullName evidence="8">Probable branched-chain-amino-acid aminotransferase</fullName>
        <ecNumber evidence="7">2.6.1.42</ecNumber>
    </recommendedName>
</protein>
<evidence type="ECO:0000256" key="14">
    <source>
        <dbReference type="SAM" id="MobiDB-lite"/>
    </source>
</evidence>
<keyword evidence="15" id="KW-0808">Transferase</keyword>
<evidence type="ECO:0000256" key="4">
    <source>
        <dbReference type="ARBA" id="ARBA00004931"/>
    </source>
</evidence>
<dbReference type="FunFam" id="3.20.10.10:FF:000002">
    <property type="entry name" value="D-alanine aminotransferase"/>
    <property type="match status" value="1"/>
</dbReference>
<evidence type="ECO:0000313" key="15">
    <source>
        <dbReference type="EMBL" id="TWI81783.1"/>
    </source>
</evidence>
<evidence type="ECO:0000256" key="12">
    <source>
        <dbReference type="ARBA" id="ARBA00048798"/>
    </source>
</evidence>
<dbReference type="GO" id="GO:0008652">
    <property type="term" value="P:amino acid biosynthetic process"/>
    <property type="evidence" value="ECO:0007669"/>
    <property type="project" value="UniProtKB-ARBA"/>
</dbReference>
<keyword evidence="15" id="KW-0032">Aminotransferase</keyword>
<evidence type="ECO:0000256" key="1">
    <source>
        <dbReference type="ARBA" id="ARBA00001933"/>
    </source>
</evidence>
<comment type="function">
    <text evidence="2">Acts on leucine, isoleucine and valine.</text>
</comment>
<keyword evidence="16" id="KW-1185">Reference proteome</keyword>
<keyword evidence="9" id="KW-0663">Pyridoxal phosphate</keyword>
<evidence type="ECO:0000313" key="16">
    <source>
        <dbReference type="Proteomes" id="UP000320593"/>
    </source>
</evidence>
<dbReference type="InterPro" id="IPR043131">
    <property type="entry name" value="BCAT-like_N"/>
</dbReference>
<evidence type="ECO:0000256" key="11">
    <source>
        <dbReference type="ARBA" id="ARBA00048212"/>
    </source>
</evidence>
<keyword evidence="10" id="KW-0100">Branched-chain amino acid biosynthesis</keyword>
<dbReference type="GO" id="GO:0009082">
    <property type="term" value="P:branched-chain amino acid biosynthetic process"/>
    <property type="evidence" value="ECO:0007669"/>
    <property type="project" value="UniProtKB-KW"/>
</dbReference>
<dbReference type="AlphaFoldDB" id="A0A562SL30"/>
<feature type="compositionally biased region" description="Polar residues" evidence="14">
    <location>
        <begin position="1"/>
        <end position="21"/>
    </location>
</feature>
<comment type="similarity">
    <text evidence="6">Belongs to the class-IV pyridoxal-phosphate-dependent aminotransferase family.</text>
</comment>
<evidence type="ECO:0000256" key="10">
    <source>
        <dbReference type="ARBA" id="ARBA00023304"/>
    </source>
</evidence>
<comment type="catalytic activity">
    <reaction evidence="12">
        <text>L-isoleucine + 2-oxoglutarate = (S)-3-methyl-2-oxopentanoate + L-glutamate</text>
        <dbReference type="Rhea" id="RHEA:24801"/>
        <dbReference type="ChEBI" id="CHEBI:16810"/>
        <dbReference type="ChEBI" id="CHEBI:29985"/>
        <dbReference type="ChEBI" id="CHEBI:35146"/>
        <dbReference type="ChEBI" id="CHEBI:58045"/>
        <dbReference type="EC" id="2.6.1.42"/>
    </reaction>
</comment>
<proteinExistence type="inferred from homology"/>
<comment type="catalytic activity">
    <reaction evidence="13">
        <text>L-leucine + 2-oxoglutarate = 4-methyl-2-oxopentanoate + L-glutamate</text>
        <dbReference type="Rhea" id="RHEA:18321"/>
        <dbReference type="ChEBI" id="CHEBI:16810"/>
        <dbReference type="ChEBI" id="CHEBI:17865"/>
        <dbReference type="ChEBI" id="CHEBI:29985"/>
        <dbReference type="ChEBI" id="CHEBI:57427"/>
        <dbReference type="EC" id="2.6.1.42"/>
    </reaction>
</comment>
<organism evidence="15 16">
    <name type="scientific">Roseibium hamelinense</name>
    <dbReference type="NCBI Taxonomy" id="150831"/>
    <lineage>
        <taxon>Bacteria</taxon>
        <taxon>Pseudomonadati</taxon>
        <taxon>Pseudomonadota</taxon>
        <taxon>Alphaproteobacteria</taxon>
        <taxon>Hyphomicrobiales</taxon>
        <taxon>Stappiaceae</taxon>
        <taxon>Roseibium</taxon>
    </lineage>
</organism>
<evidence type="ECO:0000256" key="2">
    <source>
        <dbReference type="ARBA" id="ARBA00003109"/>
    </source>
</evidence>
<evidence type="ECO:0000256" key="6">
    <source>
        <dbReference type="ARBA" id="ARBA00009320"/>
    </source>
</evidence>
<dbReference type="PANTHER" id="PTHR42743">
    <property type="entry name" value="AMINO-ACID AMINOTRANSFERASE"/>
    <property type="match status" value="1"/>
</dbReference>
<dbReference type="InterPro" id="IPR050571">
    <property type="entry name" value="Class-IV_PLP-Dep_Aminotrnsfr"/>
</dbReference>
<gene>
    <name evidence="15" type="ORF">JM93_03744</name>
</gene>
<evidence type="ECO:0000256" key="8">
    <source>
        <dbReference type="ARBA" id="ARBA00014472"/>
    </source>
</evidence>
<name>A0A562SL30_9HYPH</name>
<dbReference type="Proteomes" id="UP000320593">
    <property type="component" value="Unassembled WGS sequence"/>
</dbReference>
<dbReference type="InterPro" id="IPR043132">
    <property type="entry name" value="BCAT-like_C"/>
</dbReference>
<dbReference type="Pfam" id="PF01063">
    <property type="entry name" value="Aminotran_4"/>
    <property type="match status" value="1"/>
</dbReference>
<sequence>MVQQNSGATETPIDAQQTDGTPNHLAPDLSTGAAWMNGRIMPIADASVPLNDWGLIHSDITYDVVPVLDGAFFRLPLYLDRFLKSMQALRLDPDMDRPAIEAALHGLVAASGLRKAYVAMVTTRGVNMVAGSRDPRDCKNRFFAWCVPYIHVIRPEIAQTGAHAHIARTVARIPSESVDPRVKNYHWGDFTRGLFEAKDAGAETAILLDAAGNVTEGPGFNVFSVKNGRLITPDSGVLEGISRRTVLDIAREHGIAAEIRPLPLSEFMQSDEIFVTTSGGGVAPISRVDNRVFSNGVPGEITNAIHRAYFEWATRPENRTEIAYPA</sequence>
<comment type="pathway">
    <text evidence="3">Amino-acid biosynthesis; L-isoleucine biosynthesis; L-isoleucine from 2-oxobutanoate: step 4/4.</text>
</comment>
<evidence type="ECO:0000256" key="13">
    <source>
        <dbReference type="ARBA" id="ARBA00049229"/>
    </source>
</evidence>
<evidence type="ECO:0000256" key="5">
    <source>
        <dbReference type="ARBA" id="ARBA00005072"/>
    </source>
</evidence>
<keyword evidence="10" id="KW-0028">Amino-acid biosynthesis</keyword>
<dbReference type="EMBL" id="VLLF01000010">
    <property type="protein sequence ID" value="TWI81783.1"/>
    <property type="molecule type" value="Genomic_DNA"/>
</dbReference>
<dbReference type="InterPro" id="IPR001544">
    <property type="entry name" value="Aminotrans_IV"/>
</dbReference>